<protein>
    <submittedName>
        <fullName evidence="7">GNAT family N-acetyltransferase</fullName>
    </submittedName>
</protein>
<organism evidence="7 8">
    <name type="scientific">Rhizobium redzepovicii</name>
    <dbReference type="NCBI Taxonomy" id="2867518"/>
    <lineage>
        <taxon>Bacteria</taxon>
        <taxon>Pseudomonadati</taxon>
        <taxon>Pseudomonadota</taxon>
        <taxon>Alphaproteobacteria</taxon>
        <taxon>Hyphomicrobiales</taxon>
        <taxon>Rhizobiaceae</taxon>
        <taxon>Rhizobium/Agrobacterium group</taxon>
        <taxon>Rhizobium</taxon>
    </lineage>
</organism>
<evidence type="ECO:0000313" key="7">
    <source>
        <dbReference type="EMBL" id="MDR9761159.1"/>
    </source>
</evidence>
<evidence type="ECO:0000256" key="5">
    <source>
        <dbReference type="ARBA" id="ARBA00049880"/>
    </source>
</evidence>
<keyword evidence="1" id="KW-0678">Repressor</keyword>
<proteinExistence type="predicted"/>
<feature type="domain" description="N-acetyltransferase" evidence="6">
    <location>
        <begin position="1"/>
        <end position="160"/>
    </location>
</feature>
<dbReference type="AlphaFoldDB" id="A0AAW8P519"/>
<evidence type="ECO:0000256" key="4">
    <source>
        <dbReference type="ARBA" id="ARBA00023315"/>
    </source>
</evidence>
<comment type="catalytic activity">
    <reaction evidence="5">
        <text>glycyl-tRNA(Gly) + acetyl-CoA = N-acetylglycyl-tRNA(Gly) + CoA + H(+)</text>
        <dbReference type="Rhea" id="RHEA:81867"/>
        <dbReference type="Rhea" id="RHEA-COMP:9683"/>
        <dbReference type="Rhea" id="RHEA-COMP:19766"/>
        <dbReference type="ChEBI" id="CHEBI:15378"/>
        <dbReference type="ChEBI" id="CHEBI:57287"/>
        <dbReference type="ChEBI" id="CHEBI:57288"/>
        <dbReference type="ChEBI" id="CHEBI:78522"/>
        <dbReference type="ChEBI" id="CHEBI:232036"/>
    </reaction>
</comment>
<name>A0AAW8P519_9HYPH</name>
<dbReference type="PROSITE" id="PS51186">
    <property type="entry name" value="GNAT"/>
    <property type="match status" value="1"/>
</dbReference>
<keyword evidence="8" id="KW-1185">Reference proteome</keyword>
<dbReference type="InterPro" id="IPR016181">
    <property type="entry name" value="Acyl_CoA_acyltransferase"/>
</dbReference>
<keyword evidence="2" id="KW-1277">Toxin-antitoxin system</keyword>
<dbReference type="CDD" id="cd04301">
    <property type="entry name" value="NAT_SF"/>
    <property type="match status" value="1"/>
</dbReference>
<dbReference type="EMBL" id="JAVLSH010000006">
    <property type="protein sequence ID" value="MDR9761159.1"/>
    <property type="molecule type" value="Genomic_DNA"/>
</dbReference>
<dbReference type="Pfam" id="PF13508">
    <property type="entry name" value="Acetyltransf_7"/>
    <property type="match status" value="1"/>
</dbReference>
<gene>
    <name evidence="7" type="ORF">RJJ37_16240</name>
</gene>
<dbReference type="PANTHER" id="PTHR36449:SF1">
    <property type="entry name" value="ACETYLTRANSFERASE"/>
    <property type="match status" value="1"/>
</dbReference>
<dbReference type="SUPFAM" id="SSF55729">
    <property type="entry name" value="Acyl-CoA N-acyltransferases (Nat)"/>
    <property type="match status" value="1"/>
</dbReference>
<accession>A0AAW8P519</accession>
<keyword evidence="4" id="KW-0012">Acyltransferase</keyword>
<dbReference type="InterPro" id="IPR000182">
    <property type="entry name" value="GNAT_dom"/>
</dbReference>
<reference evidence="8" key="1">
    <citation type="submission" date="2023-07" db="EMBL/GenBank/DDBJ databases">
        <title>Genomic characterization of faba bean (Vicia faba) microsymbionts in Mexican soils.</title>
        <authorList>
            <person name="Rivera Orduna F.N."/>
            <person name="Guevara-Luna J."/>
            <person name="Yan J."/>
            <person name="Arroyo-Herrera I."/>
            <person name="Li Y."/>
            <person name="Vasquez-Murrieta M.S."/>
            <person name="Wang E.T."/>
        </authorList>
    </citation>
    <scope>NUCLEOTIDE SEQUENCE [LARGE SCALE GENOMIC DNA]</scope>
    <source>
        <strain evidence="8">CH6</strain>
    </source>
</reference>
<dbReference type="RefSeq" id="WP_310807851.1">
    <property type="nucleotide sequence ID" value="NZ_JAVLSH010000006.1"/>
</dbReference>
<evidence type="ECO:0000313" key="8">
    <source>
        <dbReference type="Proteomes" id="UP001269402"/>
    </source>
</evidence>
<evidence type="ECO:0000256" key="3">
    <source>
        <dbReference type="ARBA" id="ARBA00022679"/>
    </source>
</evidence>
<sequence>MTLSAPAPLADHHELAEFCSGVPELDDWLRRRARANQAGGATRTFVVCRENRVIAYYALASGAVKQPEAPGRFRRNMPDPIPVAVLGRLAIDRSHQGRGIGRALVRDAGLRLLNAAEILGIRGVLVHAISDDARAFYEAVGFLPSPSDPMMLMVGLHDLNSTIGRRVR</sequence>
<evidence type="ECO:0000259" key="6">
    <source>
        <dbReference type="PROSITE" id="PS51186"/>
    </source>
</evidence>
<keyword evidence="3" id="KW-0808">Transferase</keyword>
<evidence type="ECO:0000256" key="1">
    <source>
        <dbReference type="ARBA" id="ARBA00022491"/>
    </source>
</evidence>
<dbReference type="Proteomes" id="UP001269402">
    <property type="component" value="Unassembled WGS sequence"/>
</dbReference>
<dbReference type="GO" id="GO:0016747">
    <property type="term" value="F:acyltransferase activity, transferring groups other than amino-acyl groups"/>
    <property type="evidence" value="ECO:0007669"/>
    <property type="project" value="InterPro"/>
</dbReference>
<evidence type="ECO:0000256" key="2">
    <source>
        <dbReference type="ARBA" id="ARBA00022649"/>
    </source>
</evidence>
<comment type="caution">
    <text evidence="7">The sequence shown here is derived from an EMBL/GenBank/DDBJ whole genome shotgun (WGS) entry which is preliminary data.</text>
</comment>
<dbReference type="PANTHER" id="PTHR36449">
    <property type="entry name" value="ACETYLTRANSFERASE-RELATED"/>
    <property type="match status" value="1"/>
</dbReference>
<dbReference type="Gene3D" id="3.40.630.30">
    <property type="match status" value="1"/>
</dbReference>